<dbReference type="GO" id="GO:0032273">
    <property type="term" value="P:positive regulation of protein polymerization"/>
    <property type="evidence" value="ECO:0007669"/>
    <property type="project" value="TreeGrafter"/>
</dbReference>
<dbReference type="GO" id="GO:0001578">
    <property type="term" value="P:microtubule bundle formation"/>
    <property type="evidence" value="ECO:0007669"/>
    <property type="project" value="TreeGrafter"/>
</dbReference>
<accession>A0AAW0UC81</accession>
<protein>
    <recommendedName>
        <fullName evidence="5">TPPP family protein</fullName>
    </recommendedName>
</protein>
<dbReference type="Gene3D" id="1.10.238.10">
    <property type="entry name" value="EF-hand"/>
    <property type="match status" value="1"/>
</dbReference>
<evidence type="ECO:0000256" key="1">
    <source>
        <dbReference type="ARBA" id="ARBA00010994"/>
    </source>
</evidence>
<dbReference type="GO" id="GO:0046785">
    <property type="term" value="P:microtubule polymerization"/>
    <property type="evidence" value="ECO:0007669"/>
    <property type="project" value="InterPro"/>
</dbReference>
<evidence type="ECO:0008006" key="5">
    <source>
        <dbReference type="Google" id="ProtNLM"/>
    </source>
</evidence>
<dbReference type="Proteomes" id="UP001487740">
    <property type="component" value="Unassembled WGS sequence"/>
</dbReference>
<comment type="similarity">
    <text evidence="1">Belongs to the TPPP family.</text>
</comment>
<dbReference type="InterPro" id="IPR008907">
    <property type="entry name" value="TPP/p25"/>
</dbReference>
<dbReference type="GO" id="GO:0005874">
    <property type="term" value="C:microtubule"/>
    <property type="evidence" value="ECO:0007669"/>
    <property type="project" value="TreeGrafter"/>
</dbReference>
<dbReference type="GO" id="GO:0015631">
    <property type="term" value="F:tubulin binding"/>
    <property type="evidence" value="ECO:0007669"/>
    <property type="project" value="InterPro"/>
</dbReference>
<organism evidence="3 4">
    <name type="scientific">Scylla paramamosain</name>
    <name type="common">Mud crab</name>
    <dbReference type="NCBI Taxonomy" id="85552"/>
    <lineage>
        <taxon>Eukaryota</taxon>
        <taxon>Metazoa</taxon>
        <taxon>Ecdysozoa</taxon>
        <taxon>Arthropoda</taxon>
        <taxon>Crustacea</taxon>
        <taxon>Multicrustacea</taxon>
        <taxon>Malacostraca</taxon>
        <taxon>Eumalacostraca</taxon>
        <taxon>Eucarida</taxon>
        <taxon>Decapoda</taxon>
        <taxon>Pleocyemata</taxon>
        <taxon>Brachyura</taxon>
        <taxon>Eubrachyura</taxon>
        <taxon>Portunoidea</taxon>
        <taxon>Portunidae</taxon>
        <taxon>Portuninae</taxon>
        <taxon>Scylla</taxon>
    </lineage>
</organism>
<proteinExistence type="inferred from homology"/>
<reference evidence="3 4" key="1">
    <citation type="submission" date="2023-03" db="EMBL/GenBank/DDBJ databases">
        <title>High-quality genome of Scylla paramamosain provides insights in environmental adaptation.</title>
        <authorList>
            <person name="Zhang L."/>
        </authorList>
    </citation>
    <scope>NUCLEOTIDE SEQUENCE [LARGE SCALE GENOMIC DNA]</scope>
    <source>
        <strain evidence="3">LZ_2023a</strain>
        <tissue evidence="3">Muscle</tissue>
    </source>
</reference>
<dbReference type="AlphaFoldDB" id="A0AAW0UC81"/>
<feature type="region of interest" description="Disordered" evidence="2">
    <location>
        <begin position="191"/>
        <end position="223"/>
    </location>
</feature>
<comment type="caution">
    <text evidence="3">The sequence shown here is derived from an EMBL/GenBank/DDBJ whole genome shotgun (WGS) entry which is preliminary data.</text>
</comment>
<dbReference type="PANTHER" id="PTHR12932">
    <property type="entry name" value="P25 ALPHA-RELATED"/>
    <property type="match status" value="1"/>
</dbReference>
<evidence type="ECO:0000313" key="3">
    <source>
        <dbReference type="EMBL" id="KAK8397729.1"/>
    </source>
</evidence>
<evidence type="ECO:0000256" key="2">
    <source>
        <dbReference type="SAM" id="MobiDB-lite"/>
    </source>
</evidence>
<sequence length="223" mass="24612">MSEQDAAKEVKKAEKAKEEKPKDEVKEDKKEEREEGRVSRASAGTSTPEPKPEENGDDSGTPKAITLKEQFRNFSKFGDTKSDGKMMTLSQADKWFKQAKVIDGKTITTTDTAITFNKFKTKKITFTEFEKYLDEISKSKKVDAGSIRNKLKDCGAPGTSGTTSVVKSSAVDRLTDTKKFTGSHKLRFDATGRGKGIAGRKDVPDGSGYVSGYKNKNTYDKTH</sequence>
<dbReference type="PANTHER" id="PTHR12932:SF9">
    <property type="entry name" value="TUBULIN POLYMERIZATION-PROMOTING PROTEIN HOMOLOG"/>
    <property type="match status" value="1"/>
</dbReference>
<gene>
    <name evidence="3" type="ORF">O3P69_004485</name>
</gene>
<dbReference type="EMBL" id="JARAKH010000013">
    <property type="protein sequence ID" value="KAK8397729.1"/>
    <property type="molecule type" value="Genomic_DNA"/>
</dbReference>
<name>A0AAW0UC81_SCYPA</name>
<keyword evidence="4" id="KW-1185">Reference proteome</keyword>
<evidence type="ECO:0000313" key="4">
    <source>
        <dbReference type="Proteomes" id="UP001487740"/>
    </source>
</evidence>
<feature type="region of interest" description="Disordered" evidence="2">
    <location>
        <begin position="1"/>
        <end position="70"/>
    </location>
</feature>
<dbReference type="InterPro" id="IPR011992">
    <property type="entry name" value="EF-hand-dom_pair"/>
</dbReference>
<feature type="compositionally biased region" description="Basic and acidic residues" evidence="2">
    <location>
        <begin position="1"/>
        <end position="38"/>
    </location>
</feature>
<dbReference type="SUPFAM" id="SSF47473">
    <property type="entry name" value="EF-hand"/>
    <property type="match status" value="1"/>
</dbReference>
<dbReference type="Pfam" id="PF05517">
    <property type="entry name" value="p25-alpha"/>
    <property type="match status" value="1"/>
</dbReference>